<dbReference type="InterPro" id="IPR029033">
    <property type="entry name" value="His_PPase_superfam"/>
</dbReference>
<dbReference type="Gene3D" id="3.40.50.1240">
    <property type="entry name" value="Phosphoglycerate mutase-like"/>
    <property type="match status" value="1"/>
</dbReference>
<keyword evidence="2" id="KW-1185">Reference proteome</keyword>
<gene>
    <name evidence="1" type="ORF">DT23_05385</name>
</gene>
<dbReference type="OrthoDB" id="9781415at2"/>
<dbReference type="AlphaFoldDB" id="A0A074JPG6"/>
<dbReference type="SMART" id="SM00855">
    <property type="entry name" value="PGAM"/>
    <property type="match status" value="1"/>
</dbReference>
<evidence type="ECO:0000313" key="2">
    <source>
        <dbReference type="Proteomes" id="UP000027471"/>
    </source>
</evidence>
<dbReference type="InterPro" id="IPR013078">
    <property type="entry name" value="His_Pase_superF_clade-1"/>
</dbReference>
<dbReference type="EMBL" id="AUNB01000040">
    <property type="protein sequence ID" value="KEO57503.1"/>
    <property type="molecule type" value="Genomic_DNA"/>
</dbReference>
<dbReference type="InterPro" id="IPR050275">
    <property type="entry name" value="PGM_Phosphatase"/>
</dbReference>
<reference evidence="1 2" key="1">
    <citation type="journal article" date="2015" name="Antonie Van Leeuwenhoek">
        <title>Thioclava indica sp. nov., isolated from surface seawater of the Indian Ocean.</title>
        <authorList>
            <person name="Liu Y."/>
            <person name="Lai Q."/>
            <person name="Du J."/>
            <person name="Xu H."/>
            <person name="Jiang L."/>
            <person name="Shao Z."/>
        </authorList>
    </citation>
    <scope>NUCLEOTIDE SEQUENCE [LARGE SCALE GENOMIC DNA]</scope>
    <source>
        <strain evidence="1 2">DT23-4</strain>
    </source>
</reference>
<proteinExistence type="predicted"/>
<dbReference type="InterPro" id="IPR001345">
    <property type="entry name" value="PG/BPGM_mutase_AS"/>
</dbReference>
<sequence length="193" mass="21058">MPSVILQRLPFIVIRHGETDANRDGWIAGRIEAQLTQAGYAAAQDLARWQWPAEIALFVSPQQRARQTAQLAFPNRQFVTLDGLCERDWGVFEGRPLAQAPPRETTPEAGEAWADMIARVAAAITQAQEMAAGAHPVLVAHSGVIRAARHLTCGSAHGPSPVNTTPYLFAPHADSWRETLLRGTEARPPDDLS</sequence>
<dbReference type="Proteomes" id="UP000027471">
    <property type="component" value="Unassembled WGS sequence"/>
</dbReference>
<protein>
    <recommendedName>
        <fullName evidence="3">Phosphoglycerate mutase</fullName>
    </recommendedName>
</protein>
<accession>A0A074JPG6</accession>
<dbReference type="eggNOG" id="COG0406">
    <property type="taxonomic scope" value="Bacteria"/>
</dbReference>
<dbReference type="GO" id="GO:0016791">
    <property type="term" value="F:phosphatase activity"/>
    <property type="evidence" value="ECO:0007669"/>
    <property type="project" value="TreeGrafter"/>
</dbReference>
<comment type="caution">
    <text evidence="1">The sequence shown here is derived from an EMBL/GenBank/DDBJ whole genome shotgun (WGS) entry which is preliminary data.</text>
</comment>
<evidence type="ECO:0000313" key="1">
    <source>
        <dbReference type="EMBL" id="KEO57503.1"/>
    </source>
</evidence>
<organism evidence="1 2">
    <name type="scientific">Thioclava indica</name>
    <dbReference type="NCBI Taxonomy" id="1353528"/>
    <lineage>
        <taxon>Bacteria</taxon>
        <taxon>Pseudomonadati</taxon>
        <taxon>Pseudomonadota</taxon>
        <taxon>Alphaproteobacteria</taxon>
        <taxon>Rhodobacterales</taxon>
        <taxon>Paracoccaceae</taxon>
        <taxon>Thioclava</taxon>
    </lineage>
</organism>
<dbReference type="GO" id="GO:0005829">
    <property type="term" value="C:cytosol"/>
    <property type="evidence" value="ECO:0007669"/>
    <property type="project" value="TreeGrafter"/>
</dbReference>
<name>A0A074JPG6_9RHOB</name>
<dbReference type="Pfam" id="PF00300">
    <property type="entry name" value="His_Phos_1"/>
    <property type="match status" value="1"/>
</dbReference>
<dbReference type="SUPFAM" id="SSF53254">
    <property type="entry name" value="Phosphoglycerate mutase-like"/>
    <property type="match status" value="1"/>
</dbReference>
<dbReference type="PROSITE" id="PS00175">
    <property type="entry name" value="PG_MUTASE"/>
    <property type="match status" value="1"/>
</dbReference>
<dbReference type="PANTHER" id="PTHR48100">
    <property type="entry name" value="BROAD-SPECIFICITY PHOSPHATASE YOR283W-RELATED"/>
    <property type="match status" value="1"/>
</dbReference>
<dbReference type="STRING" id="1353528.DT23_05385"/>
<dbReference type="PANTHER" id="PTHR48100:SF44">
    <property type="entry name" value="PHOSPHATASE C1620.13-RELATED"/>
    <property type="match status" value="1"/>
</dbReference>
<evidence type="ECO:0008006" key="3">
    <source>
        <dbReference type="Google" id="ProtNLM"/>
    </source>
</evidence>
<dbReference type="CDD" id="cd07067">
    <property type="entry name" value="HP_PGM_like"/>
    <property type="match status" value="1"/>
</dbReference>